<dbReference type="OrthoDB" id="9796523at2"/>
<keyword evidence="2" id="KW-1185">Reference proteome</keyword>
<accession>A0A285L6C2</accession>
<dbReference type="InterPro" id="IPR025591">
    <property type="entry name" value="RloB"/>
</dbReference>
<evidence type="ECO:0000313" key="2">
    <source>
        <dbReference type="Proteomes" id="UP000219565"/>
    </source>
</evidence>
<proteinExistence type="predicted"/>
<dbReference type="Pfam" id="PF13707">
    <property type="entry name" value="RloB"/>
    <property type="match status" value="1"/>
</dbReference>
<reference evidence="1 2" key="1">
    <citation type="submission" date="2017-09" db="EMBL/GenBank/DDBJ databases">
        <authorList>
            <person name="Ehlers B."/>
            <person name="Leendertz F.H."/>
        </authorList>
    </citation>
    <scope>NUCLEOTIDE SEQUENCE [LARGE SCALE GENOMIC DNA]</scope>
    <source>
        <strain evidence="1 2">DSM 45537</strain>
    </source>
</reference>
<dbReference type="STRING" id="1379680.GCA_001612615_06311"/>
<name>A0A285L6C2_9NOCA</name>
<dbReference type="RefSeq" id="WP_097244716.1">
    <property type="nucleotide sequence ID" value="NZ_JAMTCW010000006.1"/>
</dbReference>
<gene>
    <name evidence="1" type="ORF">SAMN04244553_1990</name>
</gene>
<dbReference type="Proteomes" id="UP000219565">
    <property type="component" value="Unassembled WGS sequence"/>
</dbReference>
<evidence type="ECO:0000313" key="1">
    <source>
        <dbReference type="EMBL" id="SNY80424.1"/>
    </source>
</evidence>
<dbReference type="AlphaFoldDB" id="A0A285L6C2"/>
<sequence>MPTRRENSRRRRAPFRDPVTLILIVCGGEVTEPTYFHGLRRHLRNPATKSAVTVRPEDPKRVVAFAARQRADYDQIWCVLDVDEFDYSEAIRMARTSKIGLAVSNPCFEYWLLLHFENCDAALTGFRDVEKRLKKHLPAYDKTALRFADYIEGVEEAVRRAKSRSVGGGDDHRANPSTGVWKLVELMLPESPER</sequence>
<dbReference type="EMBL" id="OBEG01000002">
    <property type="protein sequence ID" value="SNY80424.1"/>
    <property type="molecule type" value="Genomic_DNA"/>
</dbReference>
<protein>
    <submittedName>
        <fullName evidence="1">RloB-like protein</fullName>
    </submittedName>
</protein>
<organism evidence="1 2">
    <name type="scientific">Nocardia amikacinitolerans</name>
    <dbReference type="NCBI Taxonomy" id="756689"/>
    <lineage>
        <taxon>Bacteria</taxon>
        <taxon>Bacillati</taxon>
        <taxon>Actinomycetota</taxon>
        <taxon>Actinomycetes</taxon>
        <taxon>Mycobacteriales</taxon>
        <taxon>Nocardiaceae</taxon>
        <taxon>Nocardia</taxon>
    </lineage>
</organism>